<proteinExistence type="predicted"/>
<evidence type="ECO:0000313" key="8">
    <source>
        <dbReference type="Proteomes" id="UP000236291"/>
    </source>
</evidence>
<sequence length="532" mass="60974">MLSSHRKISEVQAYEIEMAQDSGLKQKASFQLMSTHAGGRANLGFTRLDAKNYLQTKRQHDMVHGDLGSLMQYFQRQMLDNPSFYHAYQMDCDEQITNIFWADAKMILDYGYFGDVVSLDTTYCTNRANRPLALFSGFNHYRGTLIFGAALLYDETAESFKWLFETFLKAHGSKKPQTMFTDQAPAMAKALANVMPETRHGLCTWHLMQNGIKNLTTLMKGGSHFLSDFKKCMYEYDQEAKFEAAWSKLVTEYDVSNRSWVKLMYGIKQKWAACHMKKAFTLEMRSTQLSEISTFANSNATRTREWRVLFDPVKSSISCTCRKFESFGILCCHALKVFDTNDVKLIPNEYILKRWTREARNGVIIDTGGNEVVDDPKLSSTHRYKKLCSTMIRLAADVSISESLHKLVEKGVYDLCKLVMEVRLHETGKINDKSDVPIVTEEYKTQASGIKIRPGFTSRRKRLKSWVERMPKKRSRATTVKSKPSQRSKDIQSPSQMERETSTLAQSTCEFSQTNENNFSFTGLLMEQSNNG</sequence>
<dbReference type="SMART" id="SM00575">
    <property type="entry name" value="ZnF_PMZ"/>
    <property type="match status" value="1"/>
</dbReference>
<gene>
    <name evidence="7" type="ORF">L195_g023081</name>
</gene>
<dbReference type="Pfam" id="PF04434">
    <property type="entry name" value="SWIM"/>
    <property type="match status" value="1"/>
</dbReference>
<evidence type="ECO:0000313" key="7">
    <source>
        <dbReference type="EMBL" id="PNX99811.1"/>
    </source>
</evidence>
<keyword evidence="2 4" id="KW-0863">Zinc-finger</keyword>
<comment type="caution">
    <text evidence="7">The sequence shown here is derived from an EMBL/GenBank/DDBJ whole genome shotgun (WGS) entry which is preliminary data.</text>
</comment>
<evidence type="ECO:0000256" key="5">
    <source>
        <dbReference type="SAM" id="MobiDB-lite"/>
    </source>
</evidence>
<dbReference type="InterPro" id="IPR007527">
    <property type="entry name" value="Znf_SWIM"/>
</dbReference>
<evidence type="ECO:0000259" key="6">
    <source>
        <dbReference type="PROSITE" id="PS50966"/>
    </source>
</evidence>
<evidence type="ECO:0000256" key="3">
    <source>
        <dbReference type="ARBA" id="ARBA00022833"/>
    </source>
</evidence>
<dbReference type="GO" id="GO:0008270">
    <property type="term" value="F:zinc ion binding"/>
    <property type="evidence" value="ECO:0007669"/>
    <property type="project" value="UniProtKB-KW"/>
</dbReference>
<accession>A0A2K3N9S8</accession>
<dbReference type="STRING" id="57577.A0A2K3N9S8"/>
<evidence type="ECO:0000256" key="4">
    <source>
        <dbReference type="PROSITE-ProRule" id="PRU00325"/>
    </source>
</evidence>
<name>A0A2K3N9S8_TRIPR</name>
<feature type="domain" description="SWIM-type" evidence="6">
    <location>
        <begin position="306"/>
        <end position="342"/>
    </location>
</feature>
<dbReference type="AlphaFoldDB" id="A0A2K3N9S8"/>
<dbReference type="InterPro" id="IPR006564">
    <property type="entry name" value="Znf_PMZ"/>
</dbReference>
<dbReference type="EMBL" id="ASHM01018195">
    <property type="protein sequence ID" value="PNX99811.1"/>
    <property type="molecule type" value="Genomic_DNA"/>
</dbReference>
<dbReference type="PANTHER" id="PTHR47718:SF2">
    <property type="entry name" value="PROTEIN FAR1-RELATED SEQUENCE 5-LIKE"/>
    <property type="match status" value="1"/>
</dbReference>
<feature type="region of interest" description="Disordered" evidence="5">
    <location>
        <begin position="468"/>
        <end position="509"/>
    </location>
</feature>
<evidence type="ECO:0000256" key="1">
    <source>
        <dbReference type="ARBA" id="ARBA00022723"/>
    </source>
</evidence>
<dbReference type="Proteomes" id="UP000236291">
    <property type="component" value="Unassembled WGS sequence"/>
</dbReference>
<dbReference type="Pfam" id="PF10551">
    <property type="entry name" value="MULE"/>
    <property type="match status" value="1"/>
</dbReference>
<keyword evidence="3" id="KW-0862">Zinc</keyword>
<keyword evidence="1" id="KW-0479">Metal-binding</keyword>
<evidence type="ECO:0000256" key="2">
    <source>
        <dbReference type="ARBA" id="ARBA00022771"/>
    </source>
</evidence>
<reference evidence="7 8" key="1">
    <citation type="journal article" date="2014" name="Am. J. Bot.">
        <title>Genome assembly and annotation for red clover (Trifolium pratense; Fabaceae).</title>
        <authorList>
            <person name="Istvanek J."/>
            <person name="Jaros M."/>
            <person name="Krenek A."/>
            <person name="Repkova J."/>
        </authorList>
    </citation>
    <scope>NUCLEOTIDE SEQUENCE [LARGE SCALE GENOMIC DNA]</scope>
    <source>
        <strain evidence="8">cv. Tatra</strain>
        <tissue evidence="7">Young leaves</tissue>
    </source>
</reference>
<dbReference type="PANTHER" id="PTHR47718">
    <property type="entry name" value="OS01G0519700 PROTEIN"/>
    <property type="match status" value="1"/>
</dbReference>
<reference evidence="7 8" key="2">
    <citation type="journal article" date="2017" name="Front. Plant Sci.">
        <title>Gene Classification and Mining of Molecular Markers Useful in Red Clover (Trifolium pratense) Breeding.</title>
        <authorList>
            <person name="Istvanek J."/>
            <person name="Dluhosova J."/>
            <person name="Dluhos P."/>
            <person name="Patkova L."/>
            <person name="Nedelnik J."/>
            <person name="Repkova J."/>
        </authorList>
    </citation>
    <scope>NUCLEOTIDE SEQUENCE [LARGE SCALE GENOMIC DNA]</scope>
    <source>
        <strain evidence="8">cv. Tatra</strain>
        <tissue evidence="7">Young leaves</tissue>
    </source>
</reference>
<protein>
    <submittedName>
        <fullName evidence="7">FAR1-related protein</fullName>
    </submittedName>
</protein>
<feature type="compositionally biased region" description="Polar residues" evidence="5">
    <location>
        <begin position="477"/>
        <end position="509"/>
    </location>
</feature>
<dbReference type="InterPro" id="IPR018289">
    <property type="entry name" value="MULE_transposase_dom"/>
</dbReference>
<dbReference type="PROSITE" id="PS50966">
    <property type="entry name" value="ZF_SWIM"/>
    <property type="match status" value="1"/>
</dbReference>
<organism evidence="7 8">
    <name type="scientific">Trifolium pratense</name>
    <name type="common">Red clover</name>
    <dbReference type="NCBI Taxonomy" id="57577"/>
    <lineage>
        <taxon>Eukaryota</taxon>
        <taxon>Viridiplantae</taxon>
        <taxon>Streptophyta</taxon>
        <taxon>Embryophyta</taxon>
        <taxon>Tracheophyta</taxon>
        <taxon>Spermatophyta</taxon>
        <taxon>Magnoliopsida</taxon>
        <taxon>eudicotyledons</taxon>
        <taxon>Gunneridae</taxon>
        <taxon>Pentapetalae</taxon>
        <taxon>rosids</taxon>
        <taxon>fabids</taxon>
        <taxon>Fabales</taxon>
        <taxon>Fabaceae</taxon>
        <taxon>Papilionoideae</taxon>
        <taxon>50 kb inversion clade</taxon>
        <taxon>NPAAA clade</taxon>
        <taxon>Hologalegina</taxon>
        <taxon>IRL clade</taxon>
        <taxon>Trifolieae</taxon>
        <taxon>Trifolium</taxon>
    </lineage>
</organism>